<accession>A0A2P5EEB3</accession>
<dbReference type="AlphaFoldDB" id="A0A2P5EEB3"/>
<dbReference type="InterPro" id="IPR048264">
    <property type="entry name" value="Chlorophyllase"/>
</dbReference>
<name>A0A2P5EEB3_TREOI</name>
<protein>
    <recommendedName>
        <fullName evidence="4">chlorophyllase</fullName>
        <ecNumber evidence="4">3.1.1.14</ecNumber>
    </recommendedName>
</protein>
<dbReference type="InterPro" id="IPR029058">
    <property type="entry name" value="AB_hydrolase_fold"/>
</dbReference>
<dbReference type="InterPro" id="IPR017395">
    <property type="entry name" value="Chlorophyllase-like"/>
</dbReference>
<dbReference type="OrthoDB" id="2093222at2759"/>
<dbReference type="PIRSF" id="PIRSF038128">
    <property type="entry name" value="Chlorophyllase_chloroplast"/>
    <property type="match status" value="1"/>
</dbReference>
<evidence type="ECO:0000256" key="4">
    <source>
        <dbReference type="ARBA" id="ARBA00013226"/>
    </source>
</evidence>
<dbReference type="FunCoup" id="A0A2P5EEB3">
    <property type="interactions" value="14"/>
</dbReference>
<feature type="active site" description="Charge relay system" evidence="9">
    <location>
        <position position="248"/>
    </location>
</feature>
<proteinExistence type="inferred from homology"/>
<comment type="pathway">
    <text evidence="2">Porphyrin-containing compound metabolism; chlorophyll degradation.</text>
</comment>
<reference evidence="11" key="1">
    <citation type="submission" date="2016-06" db="EMBL/GenBank/DDBJ databases">
        <title>Parallel loss of symbiosis genes in relatives of nitrogen-fixing non-legume Parasponia.</title>
        <authorList>
            <person name="Van Velzen R."/>
            <person name="Holmer R."/>
            <person name="Bu F."/>
            <person name="Rutten L."/>
            <person name="Van Zeijl A."/>
            <person name="Liu W."/>
            <person name="Santuari L."/>
            <person name="Cao Q."/>
            <person name="Sharma T."/>
            <person name="Shen D."/>
            <person name="Roswanjaya Y."/>
            <person name="Wardhani T."/>
            <person name="Kalhor M.S."/>
            <person name="Jansen J."/>
            <person name="Van den Hoogen J."/>
            <person name="Gungor B."/>
            <person name="Hartog M."/>
            <person name="Hontelez J."/>
            <person name="Verver J."/>
            <person name="Yang W.-C."/>
            <person name="Schijlen E."/>
            <person name="Repin R."/>
            <person name="Schilthuizen M."/>
            <person name="Schranz E."/>
            <person name="Heidstra R."/>
            <person name="Miyata K."/>
            <person name="Fedorova E."/>
            <person name="Kohlen W."/>
            <person name="Bisseling T."/>
            <person name="Smit S."/>
            <person name="Geurts R."/>
        </authorList>
    </citation>
    <scope>NUCLEOTIDE SEQUENCE [LARGE SCALE GENOMIC DNA]</scope>
    <source>
        <strain evidence="11">cv. RG33-2</strain>
    </source>
</reference>
<feature type="active site" description="Nucleophile" evidence="9">
    <location>
        <position position="143"/>
    </location>
</feature>
<comment type="caution">
    <text evidence="10">The sequence shown here is derived from an EMBL/GenBank/DDBJ whole genome shotgun (WGS) entry which is preliminary data.</text>
</comment>
<comment type="catalytic activity">
    <reaction evidence="8">
        <text>a chlorophyll + H2O = a chlorophyllide + phytol + H(+)</text>
        <dbReference type="Rhea" id="RHEA:19605"/>
        <dbReference type="ChEBI" id="CHEBI:15377"/>
        <dbReference type="ChEBI" id="CHEBI:15378"/>
        <dbReference type="ChEBI" id="CHEBI:17327"/>
        <dbReference type="ChEBI" id="CHEBI:139291"/>
        <dbReference type="ChEBI" id="CHEBI:139292"/>
        <dbReference type="EC" id="3.1.1.14"/>
    </reaction>
    <physiologicalReaction direction="left-to-right" evidence="8">
        <dbReference type="Rhea" id="RHEA:19606"/>
    </physiologicalReaction>
</comment>
<dbReference type="FunFam" id="3.40.50.1820:FF:000159">
    <property type="entry name" value="Chlorophyllase-2, chloroplastic"/>
    <property type="match status" value="1"/>
</dbReference>
<comment type="subcellular location">
    <subcellularLocation>
        <location evidence="1">Cytoplasm</location>
        <location evidence="1">Cytosol</location>
    </subcellularLocation>
</comment>
<comment type="similarity">
    <text evidence="3">Belongs to the AB hydrolase superfamily. Lipase family.</text>
</comment>
<evidence type="ECO:0000256" key="2">
    <source>
        <dbReference type="ARBA" id="ARBA00005212"/>
    </source>
</evidence>
<evidence type="ECO:0000256" key="5">
    <source>
        <dbReference type="ARBA" id="ARBA00022490"/>
    </source>
</evidence>
<dbReference type="UniPathway" id="UPA00674"/>
<evidence type="ECO:0000256" key="8">
    <source>
        <dbReference type="ARBA" id="ARBA00053022"/>
    </source>
</evidence>
<evidence type="ECO:0000256" key="3">
    <source>
        <dbReference type="ARBA" id="ARBA00010701"/>
    </source>
</evidence>
<dbReference type="Pfam" id="PF07224">
    <property type="entry name" value="Chlorophyllase"/>
    <property type="match status" value="1"/>
</dbReference>
<keyword evidence="11" id="KW-1185">Reference proteome</keyword>
<sequence length="330" mass="35346">MALLEAKTTSTFTDTTPTTTSVFSKGDFAVEFIKVAETSNSSSSSPPKPLLIATPTAKGSYPVVLFLHGFYLRNYFYKDLLHHISSHGIILVAPQLYEYVPPSGTEEIDSAAKVTNWLQEGLQPKLPENVRADLTKLGLAGHSRGGKAAFALALGKAETSLSLKFSVLLGIDPVAGLNKGCRTKPHILTYNPRSFDLSIPVTVIGTGLGSEQKNCLSPPCAPEGLNHEEFFNECKPPCAYFVAKDYGHMDMLDDNPPGAIGELSSCMCKNGTGPRDPMRRSVGGIVVAFLRAYLEADEKDLAAIVGDPSLAPVTLEPVEFIPASKSSLIT</sequence>
<keyword evidence="5" id="KW-0963">Cytoplasm</keyword>
<dbReference type="EMBL" id="JXTC01000171">
    <property type="protein sequence ID" value="PON83887.1"/>
    <property type="molecule type" value="Genomic_DNA"/>
</dbReference>
<keyword evidence="7" id="KW-0881">Chlorophyll catabolism</keyword>
<dbReference type="SUPFAM" id="SSF53474">
    <property type="entry name" value="alpha/beta-Hydrolases"/>
    <property type="match status" value="1"/>
</dbReference>
<evidence type="ECO:0000256" key="7">
    <source>
        <dbReference type="ARBA" id="ARBA00022817"/>
    </source>
</evidence>
<organism evidence="10 11">
    <name type="scientific">Trema orientale</name>
    <name type="common">Charcoal tree</name>
    <name type="synonym">Celtis orientalis</name>
    <dbReference type="NCBI Taxonomy" id="63057"/>
    <lineage>
        <taxon>Eukaryota</taxon>
        <taxon>Viridiplantae</taxon>
        <taxon>Streptophyta</taxon>
        <taxon>Embryophyta</taxon>
        <taxon>Tracheophyta</taxon>
        <taxon>Spermatophyta</taxon>
        <taxon>Magnoliopsida</taxon>
        <taxon>eudicotyledons</taxon>
        <taxon>Gunneridae</taxon>
        <taxon>Pentapetalae</taxon>
        <taxon>rosids</taxon>
        <taxon>fabids</taxon>
        <taxon>Rosales</taxon>
        <taxon>Cannabaceae</taxon>
        <taxon>Trema</taxon>
    </lineage>
</organism>
<dbReference type="InParanoid" id="A0A2P5EEB3"/>
<feature type="active site" description="Charge relay system" evidence="9">
    <location>
        <position position="172"/>
    </location>
</feature>
<dbReference type="GO" id="GO:0047746">
    <property type="term" value="F:chlorophyllase activity"/>
    <property type="evidence" value="ECO:0007669"/>
    <property type="project" value="UniProtKB-EC"/>
</dbReference>
<dbReference type="GO" id="GO:0015996">
    <property type="term" value="P:chlorophyll catabolic process"/>
    <property type="evidence" value="ECO:0007669"/>
    <property type="project" value="UniProtKB-UniPathway"/>
</dbReference>
<evidence type="ECO:0000256" key="1">
    <source>
        <dbReference type="ARBA" id="ARBA00004514"/>
    </source>
</evidence>
<keyword evidence="6" id="KW-0378">Hydrolase</keyword>
<evidence type="ECO:0000313" key="10">
    <source>
        <dbReference type="EMBL" id="PON83887.1"/>
    </source>
</evidence>
<evidence type="ECO:0000313" key="11">
    <source>
        <dbReference type="Proteomes" id="UP000237000"/>
    </source>
</evidence>
<dbReference type="Gene3D" id="3.40.50.1820">
    <property type="entry name" value="alpha/beta hydrolase"/>
    <property type="match status" value="1"/>
</dbReference>
<dbReference type="Proteomes" id="UP000237000">
    <property type="component" value="Unassembled WGS sequence"/>
</dbReference>
<gene>
    <name evidence="10" type="ORF">TorRG33x02_203270</name>
</gene>
<dbReference type="GO" id="GO:0005829">
    <property type="term" value="C:cytosol"/>
    <property type="evidence" value="ECO:0007669"/>
    <property type="project" value="UniProtKB-SubCell"/>
</dbReference>
<dbReference type="PANTHER" id="PTHR33428">
    <property type="entry name" value="CHLOROPHYLLASE-2, CHLOROPLASTIC"/>
    <property type="match status" value="1"/>
</dbReference>
<evidence type="ECO:0000256" key="9">
    <source>
        <dbReference type="PIRSR" id="PIRSR038128-50"/>
    </source>
</evidence>
<dbReference type="PANTHER" id="PTHR33428:SF10">
    <property type="entry name" value="CHLOROPHYLLASE-1"/>
    <property type="match status" value="1"/>
</dbReference>
<dbReference type="EC" id="3.1.1.14" evidence="4"/>
<dbReference type="STRING" id="63057.A0A2P5EEB3"/>
<evidence type="ECO:0000256" key="6">
    <source>
        <dbReference type="ARBA" id="ARBA00022801"/>
    </source>
</evidence>